<protein>
    <submittedName>
        <fullName evidence="3">Potassium channel family protein</fullName>
    </submittedName>
</protein>
<keyword evidence="1" id="KW-0472">Membrane</keyword>
<dbReference type="Pfam" id="PF07885">
    <property type="entry name" value="Ion_trans_2"/>
    <property type="match status" value="1"/>
</dbReference>
<evidence type="ECO:0000313" key="3">
    <source>
        <dbReference type="EMBL" id="GAA4093117.1"/>
    </source>
</evidence>
<dbReference type="EMBL" id="BAABDM010000002">
    <property type="protein sequence ID" value="GAA4093117.1"/>
    <property type="molecule type" value="Genomic_DNA"/>
</dbReference>
<feature type="transmembrane region" description="Helical" evidence="1">
    <location>
        <begin position="39"/>
        <end position="66"/>
    </location>
</feature>
<feature type="transmembrane region" description="Helical" evidence="1">
    <location>
        <begin position="110"/>
        <end position="132"/>
    </location>
</feature>
<feature type="domain" description="Potassium channel" evidence="2">
    <location>
        <begin position="54"/>
        <end position="129"/>
    </location>
</feature>
<name>A0ABP7WNP1_9GAMM</name>
<keyword evidence="3" id="KW-0406">Ion transport</keyword>
<keyword evidence="1" id="KW-1133">Transmembrane helix</keyword>
<keyword evidence="4" id="KW-1185">Reference proteome</keyword>
<evidence type="ECO:0000256" key="1">
    <source>
        <dbReference type="SAM" id="Phobius"/>
    </source>
</evidence>
<keyword evidence="1" id="KW-0812">Transmembrane</keyword>
<dbReference type="Proteomes" id="UP001500392">
    <property type="component" value="Unassembled WGS sequence"/>
</dbReference>
<organism evidence="3 4">
    <name type="scientific">Zhongshania borealis</name>
    <dbReference type="NCBI Taxonomy" id="889488"/>
    <lineage>
        <taxon>Bacteria</taxon>
        <taxon>Pseudomonadati</taxon>
        <taxon>Pseudomonadota</taxon>
        <taxon>Gammaproteobacteria</taxon>
        <taxon>Cellvibrionales</taxon>
        <taxon>Spongiibacteraceae</taxon>
        <taxon>Zhongshania</taxon>
    </lineage>
</organism>
<dbReference type="GO" id="GO:0034220">
    <property type="term" value="P:monoatomic ion transmembrane transport"/>
    <property type="evidence" value="ECO:0007669"/>
    <property type="project" value="UniProtKB-KW"/>
</dbReference>
<dbReference type="RefSeq" id="WP_344934418.1">
    <property type="nucleotide sequence ID" value="NZ_BAABDM010000002.1"/>
</dbReference>
<accession>A0ABP7WNP1</accession>
<dbReference type="SUPFAM" id="SSF81324">
    <property type="entry name" value="Voltage-gated potassium channels"/>
    <property type="match status" value="1"/>
</dbReference>
<proteinExistence type="predicted"/>
<feature type="transmembrane region" description="Helical" evidence="1">
    <location>
        <begin position="6"/>
        <end position="27"/>
    </location>
</feature>
<keyword evidence="3" id="KW-0407">Ion channel</keyword>
<evidence type="ECO:0000313" key="4">
    <source>
        <dbReference type="Proteomes" id="UP001500392"/>
    </source>
</evidence>
<dbReference type="Gene3D" id="1.10.287.70">
    <property type="match status" value="1"/>
</dbReference>
<reference evidence="4" key="1">
    <citation type="journal article" date="2019" name="Int. J. Syst. Evol. Microbiol.">
        <title>The Global Catalogue of Microorganisms (GCM) 10K type strain sequencing project: providing services to taxonomists for standard genome sequencing and annotation.</title>
        <authorList>
            <consortium name="The Broad Institute Genomics Platform"/>
            <consortium name="The Broad Institute Genome Sequencing Center for Infectious Disease"/>
            <person name="Wu L."/>
            <person name="Ma J."/>
        </authorList>
    </citation>
    <scope>NUCLEOTIDE SEQUENCE [LARGE SCALE GENOMIC DNA]</scope>
    <source>
        <strain evidence="4">JCM 17304</strain>
    </source>
</reference>
<sequence>MISVFLINTFVVAISVIVHYEFLYRITLFIPKMGIQHRYRIVVGVFGALIAHSLEIWIFAIAYYLMNRADAWGHLEGNFNGSLMDCGYFSFTVFTTLGFGDIQPNGGLRYLTGVESLTGLVLITWTASFLYFEMQRHWGDKTQK</sequence>
<comment type="caution">
    <text evidence="3">The sequence shown here is derived from an EMBL/GenBank/DDBJ whole genome shotgun (WGS) entry which is preliminary data.</text>
</comment>
<gene>
    <name evidence="3" type="ORF">GCM10022414_16030</name>
</gene>
<keyword evidence="3" id="KW-0813">Transport</keyword>
<evidence type="ECO:0000259" key="2">
    <source>
        <dbReference type="Pfam" id="PF07885"/>
    </source>
</evidence>
<dbReference type="InterPro" id="IPR013099">
    <property type="entry name" value="K_chnl_dom"/>
</dbReference>